<dbReference type="EMBL" id="CBSW010000125">
    <property type="protein sequence ID" value="CDG96472.1"/>
    <property type="molecule type" value="Genomic_DNA"/>
</dbReference>
<proteinExistence type="predicted"/>
<sequence length="64" mass="7538">MIEPTKPSLYDLKIQRKLDALALAGTLDNIAEATRQSGCSHDMFYRYRKFFREKEPEALKHTHR</sequence>
<comment type="caution">
    <text evidence="1">The sequence shown here is derived from an EMBL/GenBank/DDBJ whole genome shotgun (WGS) entry which is preliminary data.</text>
</comment>
<dbReference type="RefSeq" id="WP_051870618.1">
    <property type="nucleotide sequence ID" value="NZ_CAWLWN010000187.1"/>
</dbReference>
<accession>A0A077NE27</accession>
<evidence type="ECO:0000313" key="2">
    <source>
        <dbReference type="Proteomes" id="UP000028511"/>
    </source>
</evidence>
<name>A0A077NE27_XENBV</name>
<dbReference type="AlphaFoldDB" id="A0A077NE27"/>
<dbReference type="Proteomes" id="UP000028511">
    <property type="component" value="Unassembled WGS sequence"/>
</dbReference>
<reference evidence="1" key="1">
    <citation type="submission" date="2013-07" db="EMBL/GenBank/DDBJ databases">
        <title>Sub-species coevolution in mutualistic symbiosis.</title>
        <authorList>
            <person name="Murfin K."/>
            <person name="Klassen J."/>
            <person name="Lee M."/>
            <person name="Forst S."/>
            <person name="Stock P."/>
            <person name="Goodrich-Blair H."/>
        </authorList>
    </citation>
    <scope>NUCLEOTIDE SEQUENCE [LARGE SCALE GENOMIC DNA]</scope>
    <source>
        <strain evidence="1">Puntauvense</strain>
    </source>
</reference>
<organism evidence="1 2">
    <name type="scientific">Xenorhabdus bovienii str. puntauvense</name>
    <dbReference type="NCBI Taxonomy" id="1398201"/>
    <lineage>
        <taxon>Bacteria</taxon>
        <taxon>Pseudomonadati</taxon>
        <taxon>Pseudomonadota</taxon>
        <taxon>Gammaproteobacteria</taxon>
        <taxon>Enterobacterales</taxon>
        <taxon>Morganellaceae</taxon>
        <taxon>Xenorhabdus</taxon>
    </lineage>
</organism>
<protein>
    <submittedName>
        <fullName evidence="1">Transposase</fullName>
    </submittedName>
</protein>
<dbReference type="HOGENOM" id="CLU_2866801_0_0_6"/>
<gene>
    <name evidence="1" type="ORF">XBP1_2100003</name>
</gene>
<evidence type="ECO:0000313" key="1">
    <source>
        <dbReference type="EMBL" id="CDG96472.1"/>
    </source>
</evidence>